<organism evidence="3 4">
    <name type="scientific">Popillia japonica</name>
    <name type="common">Japanese beetle</name>
    <dbReference type="NCBI Taxonomy" id="7064"/>
    <lineage>
        <taxon>Eukaryota</taxon>
        <taxon>Metazoa</taxon>
        <taxon>Ecdysozoa</taxon>
        <taxon>Arthropoda</taxon>
        <taxon>Hexapoda</taxon>
        <taxon>Insecta</taxon>
        <taxon>Pterygota</taxon>
        <taxon>Neoptera</taxon>
        <taxon>Endopterygota</taxon>
        <taxon>Coleoptera</taxon>
        <taxon>Polyphaga</taxon>
        <taxon>Scarabaeiformia</taxon>
        <taxon>Scarabaeidae</taxon>
        <taxon>Rutelinae</taxon>
        <taxon>Popillia</taxon>
    </lineage>
</organism>
<name>A0AAW1IBU4_POPJA</name>
<sequence length="95" mass="10848">MLIVVLIPKAQTTSIHAATDPSRIAELLRQDFDPKERTRRRRAAKEKQQKAPSYRPADDEIGSMIVHVVYLYSFAFLILLLLPSPFLLGLPTSWE</sequence>
<dbReference type="EMBL" id="JASPKY010000690">
    <property type="protein sequence ID" value="KAK9686669.1"/>
    <property type="molecule type" value="Genomic_DNA"/>
</dbReference>
<dbReference type="AlphaFoldDB" id="A0AAW1IBU4"/>
<keyword evidence="2" id="KW-0472">Membrane</keyword>
<evidence type="ECO:0000313" key="3">
    <source>
        <dbReference type="EMBL" id="KAK9686669.1"/>
    </source>
</evidence>
<gene>
    <name evidence="3" type="ORF">QE152_g37020</name>
</gene>
<evidence type="ECO:0000313" key="4">
    <source>
        <dbReference type="Proteomes" id="UP001458880"/>
    </source>
</evidence>
<evidence type="ECO:0000256" key="1">
    <source>
        <dbReference type="SAM" id="MobiDB-lite"/>
    </source>
</evidence>
<protein>
    <submittedName>
        <fullName evidence="3">Uncharacterized protein</fullName>
    </submittedName>
</protein>
<feature type="region of interest" description="Disordered" evidence="1">
    <location>
        <begin position="34"/>
        <end position="56"/>
    </location>
</feature>
<comment type="caution">
    <text evidence="3">The sequence shown here is derived from an EMBL/GenBank/DDBJ whole genome shotgun (WGS) entry which is preliminary data.</text>
</comment>
<proteinExistence type="predicted"/>
<keyword evidence="4" id="KW-1185">Reference proteome</keyword>
<accession>A0AAW1IBU4</accession>
<feature type="transmembrane region" description="Helical" evidence="2">
    <location>
        <begin position="69"/>
        <end position="90"/>
    </location>
</feature>
<keyword evidence="2" id="KW-1133">Transmembrane helix</keyword>
<reference evidence="3 4" key="1">
    <citation type="journal article" date="2024" name="BMC Genomics">
        <title>De novo assembly and annotation of Popillia japonica's genome with initial clues to its potential as an invasive pest.</title>
        <authorList>
            <person name="Cucini C."/>
            <person name="Boschi S."/>
            <person name="Funari R."/>
            <person name="Cardaioli E."/>
            <person name="Iannotti N."/>
            <person name="Marturano G."/>
            <person name="Paoli F."/>
            <person name="Bruttini M."/>
            <person name="Carapelli A."/>
            <person name="Frati F."/>
            <person name="Nardi F."/>
        </authorList>
    </citation>
    <scope>NUCLEOTIDE SEQUENCE [LARGE SCALE GENOMIC DNA]</scope>
    <source>
        <strain evidence="3">DMR45628</strain>
    </source>
</reference>
<evidence type="ECO:0000256" key="2">
    <source>
        <dbReference type="SAM" id="Phobius"/>
    </source>
</evidence>
<dbReference type="Proteomes" id="UP001458880">
    <property type="component" value="Unassembled WGS sequence"/>
</dbReference>
<keyword evidence="2" id="KW-0812">Transmembrane</keyword>